<evidence type="ECO:0000256" key="2">
    <source>
        <dbReference type="ARBA" id="ARBA00022723"/>
    </source>
</evidence>
<evidence type="ECO:0000256" key="3">
    <source>
        <dbReference type="ARBA" id="ARBA00023004"/>
    </source>
</evidence>
<dbReference type="SUPFAM" id="SSF46458">
    <property type="entry name" value="Globin-like"/>
    <property type="match status" value="1"/>
</dbReference>
<dbReference type="PANTHER" id="PTHR43396:SF3">
    <property type="entry name" value="FLAVOHEMOPROTEIN"/>
    <property type="match status" value="1"/>
</dbReference>
<evidence type="ECO:0000313" key="6">
    <source>
        <dbReference type="EMBL" id="TMW68598.1"/>
    </source>
</evidence>
<proteinExistence type="inferred from homology"/>
<keyword evidence="2" id="KW-0479">Metal-binding</keyword>
<dbReference type="GO" id="GO:0008941">
    <property type="term" value="F:nitric oxide dioxygenase NAD(P)H activity"/>
    <property type="evidence" value="ECO:0007669"/>
    <property type="project" value="TreeGrafter"/>
</dbReference>
<dbReference type="GO" id="GO:0046210">
    <property type="term" value="P:nitric oxide catabolic process"/>
    <property type="evidence" value="ECO:0007669"/>
    <property type="project" value="TreeGrafter"/>
</dbReference>
<dbReference type="GO" id="GO:0005344">
    <property type="term" value="F:oxygen carrier activity"/>
    <property type="evidence" value="ECO:0007669"/>
    <property type="project" value="UniProtKB-KW"/>
</dbReference>
<evidence type="ECO:0000256" key="1">
    <source>
        <dbReference type="ARBA" id="ARBA00022617"/>
    </source>
</evidence>
<dbReference type="Proteomes" id="UP000794436">
    <property type="component" value="Unassembled WGS sequence"/>
</dbReference>
<evidence type="ECO:0000259" key="5">
    <source>
        <dbReference type="PROSITE" id="PS01033"/>
    </source>
</evidence>
<evidence type="ECO:0000313" key="7">
    <source>
        <dbReference type="Proteomes" id="UP000794436"/>
    </source>
</evidence>
<sequence>MGCMPSVIHQEGSAMKFTPQFCRIIKRYLPHFEFDDPSTTTDRLVAFAHWSKAYKDTPKTIDLAVNSAVGKLYEKFYEYLFDNSPQLKPLFQSSHHVQGRVLVHISAGMQTLLKSDDLVTKVMELAILHMKIGVKPEDFDSLGVALVHAMKATSGTEWNDRVEHAWRRIFCHIHLDPR</sequence>
<keyword evidence="4" id="KW-0561">Oxygen transport</keyword>
<dbReference type="Pfam" id="PF00042">
    <property type="entry name" value="Globin"/>
    <property type="match status" value="1"/>
</dbReference>
<keyword evidence="1 4" id="KW-0349">Heme</keyword>
<protein>
    <recommendedName>
        <fullName evidence="5">Globin domain-containing protein</fullName>
    </recommendedName>
</protein>
<organism evidence="6 7">
    <name type="scientific">Pythium oligandrum</name>
    <name type="common">Mycoparasitic fungus</name>
    <dbReference type="NCBI Taxonomy" id="41045"/>
    <lineage>
        <taxon>Eukaryota</taxon>
        <taxon>Sar</taxon>
        <taxon>Stramenopiles</taxon>
        <taxon>Oomycota</taxon>
        <taxon>Peronosporomycetes</taxon>
        <taxon>Pythiales</taxon>
        <taxon>Pythiaceae</taxon>
        <taxon>Pythium</taxon>
    </lineage>
</organism>
<dbReference type="InterPro" id="IPR009050">
    <property type="entry name" value="Globin-like_sf"/>
</dbReference>
<accession>A0A8K1CTE6</accession>
<feature type="domain" description="Globin" evidence="5">
    <location>
        <begin position="55"/>
        <end position="178"/>
    </location>
</feature>
<keyword evidence="3" id="KW-0408">Iron</keyword>
<dbReference type="InterPro" id="IPR000971">
    <property type="entry name" value="Globin"/>
</dbReference>
<comment type="similarity">
    <text evidence="4">Belongs to the globin family.</text>
</comment>
<reference evidence="6" key="1">
    <citation type="submission" date="2019-03" db="EMBL/GenBank/DDBJ databases">
        <title>Long read genome sequence of the mycoparasitic Pythium oligandrum ATCC 38472 isolated from sugarbeet rhizosphere.</title>
        <authorList>
            <person name="Gaulin E."/>
        </authorList>
    </citation>
    <scope>NUCLEOTIDE SEQUENCE</scope>
    <source>
        <strain evidence="6">ATCC 38472_TT</strain>
    </source>
</reference>
<gene>
    <name evidence="6" type="ORF">Poli38472_006066</name>
</gene>
<dbReference type="AlphaFoldDB" id="A0A8K1CTE6"/>
<dbReference type="OrthoDB" id="436496at2759"/>
<comment type="caution">
    <text evidence="6">The sequence shown here is derived from an EMBL/GenBank/DDBJ whole genome shotgun (WGS) entry which is preliminary data.</text>
</comment>
<name>A0A8K1CTE6_PYTOL</name>
<dbReference type="GO" id="GO:0019825">
    <property type="term" value="F:oxygen binding"/>
    <property type="evidence" value="ECO:0007669"/>
    <property type="project" value="InterPro"/>
</dbReference>
<dbReference type="EMBL" id="SPLM01000002">
    <property type="protein sequence ID" value="TMW68598.1"/>
    <property type="molecule type" value="Genomic_DNA"/>
</dbReference>
<dbReference type="InterPro" id="IPR012292">
    <property type="entry name" value="Globin/Proto"/>
</dbReference>
<dbReference type="GO" id="GO:0020037">
    <property type="term" value="F:heme binding"/>
    <property type="evidence" value="ECO:0007669"/>
    <property type="project" value="InterPro"/>
</dbReference>
<dbReference type="Gene3D" id="1.10.490.10">
    <property type="entry name" value="Globins"/>
    <property type="match status" value="1"/>
</dbReference>
<dbReference type="GO" id="GO:0046872">
    <property type="term" value="F:metal ion binding"/>
    <property type="evidence" value="ECO:0007669"/>
    <property type="project" value="UniProtKB-KW"/>
</dbReference>
<keyword evidence="7" id="KW-1185">Reference proteome</keyword>
<evidence type="ECO:0000256" key="4">
    <source>
        <dbReference type="RuleBase" id="RU000356"/>
    </source>
</evidence>
<dbReference type="GO" id="GO:0071949">
    <property type="term" value="F:FAD binding"/>
    <property type="evidence" value="ECO:0007669"/>
    <property type="project" value="TreeGrafter"/>
</dbReference>
<dbReference type="PROSITE" id="PS01033">
    <property type="entry name" value="GLOBIN"/>
    <property type="match status" value="1"/>
</dbReference>
<dbReference type="GO" id="GO:0071500">
    <property type="term" value="P:cellular response to nitrosative stress"/>
    <property type="evidence" value="ECO:0007669"/>
    <property type="project" value="TreeGrafter"/>
</dbReference>
<keyword evidence="4" id="KW-0813">Transport</keyword>
<dbReference type="PANTHER" id="PTHR43396">
    <property type="entry name" value="FLAVOHEMOPROTEIN"/>
    <property type="match status" value="1"/>
</dbReference>